<dbReference type="EMBL" id="LDAU01000103">
    <property type="protein sequence ID" value="KRX05911.1"/>
    <property type="molecule type" value="Genomic_DNA"/>
</dbReference>
<evidence type="ECO:0000256" key="1">
    <source>
        <dbReference type="SAM" id="MobiDB-lite"/>
    </source>
</evidence>
<feature type="compositionally biased region" description="Basic and acidic residues" evidence="1">
    <location>
        <begin position="100"/>
        <end position="111"/>
    </location>
</feature>
<dbReference type="Proteomes" id="UP000054937">
    <property type="component" value="Unassembled WGS sequence"/>
</dbReference>
<dbReference type="InParanoid" id="A0A0V0QUK2"/>
<keyword evidence="3" id="KW-1185">Reference proteome</keyword>
<protein>
    <submittedName>
        <fullName evidence="2">Uncharacterized protein</fullName>
    </submittedName>
</protein>
<proteinExistence type="predicted"/>
<accession>A0A0V0QUK2</accession>
<comment type="caution">
    <text evidence="2">The sequence shown here is derived from an EMBL/GenBank/DDBJ whole genome shotgun (WGS) entry which is preliminary data.</text>
</comment>
<reference evidence="2 3" key="1">
    <citation type="journal article" date="2015" name="Sci. Rep.">
        <title>Genome of the facultative scuticociliatosis pathogen Pseudocohnilembus persalinus provides insight into its virulence through horizontal gene transfer.</title>
        <authorList>
            <person name="Xiong J."/>
            <person name="Wang G."/>
            <person name="Cheng J."/>
            <person name="Tian M."/>
            <person name="Pan X."/>
            <person name="Warren A."/>
            <person name="Jiang C."/>
            <person name="Yuan D."/>
            <person name="Miao W."/>
        </authorList>
    </citation>
    <scope>NUCLEOTIDE SEQUENCE [LARGE SCALE GENOMIC DNA]</scope>
    <source>
        <strain evidence="2">36N120E</strain>
    </source>
</reference>
<evidence type="ECO:0000313" key="3">
    <source>
        <dbReference type="Proteomes" id="UP000054937"/>
    </source>
</evidence>
<name>A0A0V0QUK2_PSEPJ</name>
<dbReference type="AlphaFoldDB" id="A0A0V0QUK2"/>
<evidence type="ECO:0000313" key="2">
    <source>
        <dbReference type="EMBL" id="KRX05911.1"/>
    </source>
</evidence>
<feature type="region of interest" description="Disordered" evidence="1">
    <location>
        <begin position="91"/>
        <end position="111"/>
    </location>
</feature>
<sequence>MNKLQIKIFHLKKLLENIKLINKTINEIDQRVDKLLSIFKKDVTLESTQEQLNDKQIFKESYQNKKQSHSAKNQQYDLSEQWNLYQSIQNGENDNNQQKIKNEQKNDEQEWKEFRKQQEEELNNLENNNIQKRIQGQQQKQLLKKQLKQKIQECNLYNLNQSDSSYDYELVQSDESDESETEDAIIKSLFYDIKFFDYNEGIFVQRYGGLY</sequence>
<organism evidence="2 3">
    <name type="scientific">Pseudocohnilembus persalinus</name>
    <name type="common">Ciliate</name>
    <dbReference type="NCBI Taxonomy" id="266149"/>
    <lineage>
        <taxon>Eukaryota</taxon>
        <taxon>Sar</taxon>
        <taxon>Alveolata</taxon>
        <taxon>Ciliophora</taxon>
        <taxon>Intramacronucleata</taxon>
        <taxon>Oligohymenophorea</taxon>
        <taxon>Scuticociliatia</taxon>
        <taxon>Philasterida</taxon>
        <taxon>Pseudocohnilembidae</taxon>
        <taxon>Pseudocohnilembus</taxon>
    </lineage>
</organism>
<gene>
    <name evidence="2" type="ORF">PPERSA_03848</name>
</gene>